<keyword evidence="3" id="KW-1185">Reference proteome</keyword>
<name>A0A1H7URV4_AQUAM</name>
<gene>
    <name evidence="2" type="ORF">SAMN04487910_3846</name>
</gene>
<keyword evidence="1" id="KW-0812">Transmembrane</keyword>
<protein>
    <submittedName>
        <fullName evidence="2">Uncharacterized protein</fullName>
    </submittedName>
</protein>
<reference evidence="2 3" key="1">
    <citation type="submission" date="2016-10" db="EMBL/GenBank/DDBJ databases">
        <authorList>
            <person name="de Groot N.N."/>
        </authorList>
    </citation>
    <scope>NUCLEOTIDE SEQUENCE [LARGE SCALE GENOMIC DNA]</scope>
    <source>
        <strain evidence="2 3">DSM 25232</strain>
    </source>
</reference>
<dbReference type="OrthoDB" id="1163705at2"/>
<sequence length="133" mass="15660">MEIILYISVTFLVLLLFVLLRYRLVYSKTIEGESEVKYKMVDIGQNDFLRNSIESLFGKKRVFLKNNLKNIQWIYVNKIDFKNLHPASPMKMKEDNCTIRFKFETKLLIFGGLGVTRIISYEKLNKSPEVLKS</sequence>
<keyword evidence="1" id="KW-0472">Membrane</keyword>
<evidence type="ECO:0000313" key="2">
    <source>
        <dbReference type="EMBL" id="SEL99546.1"/>
    </source>
</evidence>
<evidence type="ECO:0000256" key="1">
    <source>
        <dbReference type="SAM" id="Phobius"/>
    </source>
</evidence>
<dbReference type="Proteomes" id="UP000198521">
    <property type="component" value="Unassembled WGS sequence"/>
</dbReference>
<dbReference type="EMBL" id="FOAB01000007">
    <property type="protein sequence ID" value="SEL99546.1"/>
    <property type="molecule type" value="Genomic_DNA"/>
</dbReference>
<feature type="transmembrane region" description="Helical" evidence="1">
    <location>
        <begin position="6"/>
        <end position="24"/>
    </location>
</feature>
<organism evidence="2 3">
    <name type="scientific">Aquimarina amphilecti</name>
    <dbReference type="NCBI Taxonomy" id="1038014"/>
    <lineage>
        <taxon>Bacteria</taxon>
        <taxon>Pseudomonadati</taxon>
        <taxon>Bacteroidota</taxon>
        <taxon>Flavobacteriia</taxon>
        <taxon>Flavobacteriales</taxon>
        <taxon>Flavobacteriaceae</taxon>
        <taxon>Aquimarina</taxon>
    </lineage>
</organism>
<dbReference type="AlphaFoldDB" id="A0A1H7URV4"/>
<dbReference type="STRING" id="1038014.SAMN04487910_3846"/>
<dbReference type="RefSeq" id="WP_091411413.1">
    <property type="nucleotide sequence ID" value="NZ_FOAB01000007.1"/>
</dbReference>
<evidence type="ECO:0000313" key="3">
    <source>
        <dbReference type="Proteomes" id="UP000198521"/>
    </source>
</evidence>
<accession>A0A1H7URV4</accession>
<keyword evidence="1" id="KW-1133">Transmembrane helix</keyword>
<proteinExistence type="predicted"/>